<evidence type="ECO:0000256" key="1">
    <source>
        <dbReference type="SAM" id="Phobius"/>
    </source>
</evidence>
<keyword evidence="3" id="KW-1185">Reference proteome</keyword>
<protein>
    <submittedName>
        <fullName evidence="2">Uncharacterized protein</fullName>
    </submittedName>
</protein>
<name>A0AAD5KXT4_9CRUS</name>
<gene>
    <name evidence="2" type="ORF">GHT06_010065</name>
</gene>
<keyword evidence="1" id="KW-0472">Membrane</keyword>
<evidence type="ECO:0000313" key="3">
    <source>
        <dbReference type="Proteomes" id="UP000820818"/>
    </source>
</evidence>
<evidence type="ECO:0000313" key="2">
    <source>
        <dbReference type="EMBL" id="KAI9562611.1"/>
    </source>
</evidence>
<keyword evidence="1" id="KW-0812">Transmembrane</keyword>
<keyword evidence="1" id="KW-1133">Transmembrane helix</keyword>
<sequence>MSMPPRTVICLGGPRLFHTYTFEHRSGILVADESDLAEQRRSLRFHTVNYMAIGFTECSLVLNNRPLHHWLTSPDCQTCDKKNQFGTCTKLSCPVGQNGAICEKRRCVKNNEQAGPDVVISSVTAGFLVLLLIILVGIGLWIRSRRILRQSSGAPGHKVSVPPIANSYLFRAPSTLTRLSNAAYNRRPPLPPVDVEDENPYEYAMVDFPEPKPQQRLINTTVPFILAV</sequence>
<organism evidence="2 3">
    <name type="scientific">Daphnia sinensis</name>
    <dbReference type="NCBI Taxonomy" id="1820382"/>
    <lineage>
        <taxon>Eukaryota</taxon>
        <taxon>Metazoa</taxon>
        <taxon>Ecdysozoa</taxon>
        <taxon>Arthropoda</taxon>
        <taxon>Crustacea</taxon>
        <taxon>Branchiopoda</taxon>
        <taxon>Diplostraca</taxon>
        <taxon>Cladocera</taxon>
        <taxon>Anomopoda</taxon>
        <taxon>Daphniidae</taxon>
        <taxon>Daphnia</taxon>
        <taxon>Daphnia similis group</taxon>
    </lineage>
</organism>
<comment type="caution">
    <text evidence="2">The sequence shown here is derived from an EMBL/GenBank/DDBJ whole genome shotgun (WGS) entry which is preliminary data.</text>
</comment>
<dbReference type="AlphaFoldDB" id="A0AAD5KXT4"/>
<feature type="transmembrane region" description="Helical" evidence="1">
    <location>
        <begin position="118"/>
        <end position="142"/>
    </location>
</feature>
<dbReference type="Proteomes" id="UP000820818">
    <property type="component" value="Linkage Group LG2"/>
</dbReference>
<accession>A0AAD5KXT4</accession>
<reference evidence="2 3" key="1">
    <citation type="submission" date="2022-05" db="EMBL/GenBank/DDBJ databases">
        <title>A multi-omics perspective on studying reproductive biology in Daphnia sinensis.</title>
        <authorList>
            <person name="Jia J."/>
        </authorList>
    </citation>
    <scope>NUCLEOTIDE SEQUENCE [LARGE SCALE GENOMIC DNA]</scope>
    <source>
        <strain evidence="2 3">WSL</strain>
    </source>
</reference>
<dbReference type="EMBL" id="WJBH02000002">
    <property type="protein sequence ID" value="KAI9562611.1"/>
    <property type="molecule type" value="Genomic_DNA"/>
</dbReference>
<proteinExistence type="predicted"/>